<feature type="transmembrane region" description="Helical" evidence="1">
    <location>
        <begin position="249"/>
        <end position="271"/>
    </location>
</feature>
<dbReference type="Pfam" id="PF00892">
    <property type="entry name" value="EamA"/>
    <property type="match status" value="1"/>
</dbReference>
<feature type="transmembrane region" description="Helical" evidence="1">
    <location>
        <begin position="42"/>
        <end position="60"/>
    </location>
</feature>
<feature type="transmembrane region" description="Helical" evidence="1">
    <location>
        <begin position="161"/>
        <end position="179"/>
    </location>
</feature>
<evidence type="ECO:0000313" key="3">
    <source>
        <dbReference type="EMBL" id="KAB7658307.1"/>
    </source>
</evidence>
<dbReference type="AlphaFoldDB" id="A0A6I1EIG3"/>
<keyword evidence="1" id="KW-0472">Membrane</keyword>
<organism evidence="3 4">
    <name type="scientific">Sutterella seckii</name>
    <dbReference type="NCBI Taxonomy" id="1944635"/>
    <lineage>
        <taxon>Bacteria</taxon>
        <taxon>Pseudomonadati</taxon>
        <taxon>Pseudomonadota</taxon>
        <taxon>Betaproteobacteria</taxon>
        <taxon>Burkholderiales</taxon>
        <taxon>Sutterellaceae</taxon>
        <taxon>Sutterella</taxon>
    </lineage>
</organism>
<accession>A0A6I1EIG3</accession>
<feature type="transmembrane region" description="Helical" evidence="1">
    <location>
        <begin position="191"/>
        <end position="210"/>
    </location>
</feature>
<feature type="transmembrane region" description="Helical" evidence="1">
    <location>
        <begin position="67"/>
        <end position="88"/>
    </location>
</feature>
<keyword evidence="1" id="KW-1133">Transmembrane helix</keyword>
<keyword evidence="1" id="KW-0812">Transmembrane</keyword>
<dbReference type="NCBIfam" id="NF008676">
    <property type="entry name" value="PRK11689.1"/>
    <property type="match status" value="1"/>
</dbReference>
<reference evidence="3 4" key="1">
    <citation type="submission" date="2019-10" db="EMBL/GenBank/DDBJ databases">
        <title>Genome diversity of Sutterella seckii.</title>
        <authorList>
            <person name="Chaplin A.V."/>
            <person name="Sokolova S.R."/>
            <person name="Mosin K.A."/>
            <person name="Ivanova E.L."/>
            <person name="Kochetkova T.O."/>
            <person name="Goltsov A.Y."/>
            <person name="Trofimov D.Y."/>
            <person name="Efimov B.A."/>
        </authorList>
    </citation>
    <scope>NUCLEOTIDE SEQUENCE [LARGE SCALE GENOMIC DNA]</scope>
    <source>
        <strain evidence="3 4">ASD393</strain>
    </source>
</reference>
<proteinExistence type="predicted"/>
<evidence type="ECO:0000313" key="4">
    <source>
        <dbReference type="Proteomes" id="UP000430564"/>
    </source>
</evidence>
<dbReference type="InterPro" id="IPR037185">
    <property type="entry name" value="EmrE-like"/>
</dbReference>
<dbReference type="EMBL" id="WEHX01000047">
    <property type="protein sequence ID" value="KAB7658307.1"/>
    <property type="molecule type" value="Genomic_DNA"/>
</dbReference>
<feature type="transmembrane region" description="Helical" evidence="1">
    <location>
        <begin position="277"/>
        <end position="295"/>
    </location>
</feature>
<feature type="transmembrane region" description="Helical" evidence="1">
    <location>
        <begin position="12"/>
        <end position="30"/>
    </location>
</feature>
<feature type="transmembrane region" description="Helical" evidence="1">
    <location>
        <begin position="216"/>
        <end position="237"/>
    </location>
</feature>
<feature type="transmembrane region" description="Helical" evidence="1">
    <location>
        <begin position="100"/>
        <end position="116"/>
    </location>
</feature>
<gene>
    <name evidence="3" type="primary">yddG</name>
    <name evidence="3" type="ORF">GBM95_07490</name>
</gene>
<sequence>MKSDLTKHATMIGILAPICWGMGVSLIRGIAEGFGLAQGQTLLYLTAAICLFFTIGIPDLRKVDKRYLFIGLPTANASSLCFCLAIFFSTGGAQTMEVAMVNYLWPSLTLLFAVLFNGVRTRWWIVPGIFLGFFGIVDILAGSDGFSLAGFIDRILEHPLSYILALGAALTWAGFSSMTRAWGGNTNLSTVIFIINMLIYGTLWLCGFGTQTVGEVSQHGIFSVIFGGIAMGGAYAAWTFGMSKGNVTLLALASYFTPVLSCLFAVVWINAKLDSSFWMGVAFVVAGSLVCWDATTRGMKPILKHEKEAAGASARKASS</sequence>
<dbReference type="Proteomes" id="UP000430564">
    <property type="component" value="Unassembled WGS sequence"/>
</dbReference>
<protein>
    <submittedName>
        <fullName evidence="3">Aromatic amino acid DMT transporter YddG</fullName>
    </submittedName>
</protein>
<feature type="domain" description="EamA" evidence="2">
    <location>
        <begin position="161"/>
        <end position="290"/>
    </location>
</feature>
<comment type="caution">
    <text evidence="3">The sequence shown here is derived from an EMBL/GenBank/DDBJ whole genome shotgun (WGS) entry which is preliminary data.</text>
</comment>
<dbReference type="GO" id="GO:0016020">
    <property type="term" value="C:membrane"/>
    <property type="evidence" value="ECO:0007669"/>
    <property type="project" value="InterPro"/>
</dbReference>
<dbReference type="SUPFAM" id="SSF103481">
    <property type="entry name" value="Multidrug resistance efflux transporter EmrE"/>
    <property type="match status" value="2"/>
</dbReference>
<feature type="transmembrane region" description="Helical" evidence="1">
    <location>
        <begin position="123"/>
        <end position="141"/>
    </location>
</feature>
<dbReference type="InterPro" id="IPR000620">
    <property type="entry name" value="EamA_dom"/>
</dbReference>
<evidence type="ECO:0000259" key="2">
    <source>
        <dbReference type="Pfam" id="PF00892"/>
    </source>
</evidence>
<name>A0A6I1EIG3_9BURK</name>
<evidence type="ECO:0000256" key="1">
    <source>
        <dbReference type="SAM" id="Phobius"/>
    </source>
</evidence>
<dbReference type="OrthoDB" id="7065924at2"/>